<dbReference type="InterPro" id="IPR052184">
    <property type="entry name" value="SDR_enzymes"/>
</dbReference>
<protein>
    <submittedName>
        <fullName evidence="1">NADP-dependent dehydrogenase</fullName>
    </submittedName>
</protein>
<comment type="caution">
    <text evidence="1">The sequence shown here is derived from an EMBL/GenBank/DDBJ whole genome shotgun (WGS) entry which is preliminary data.</text>
</comment>
<dbReference type="Pfam" id="PF00106">
    <property type="entry name" value="adh_short"/>
    <property type="match status" value="1"/>
</dbReference>
<name>A0AAN6MCX3_9PEZI</name>
<reference evidence="1" key="2">
    <citation type="submission" date="2023-05" db="EMBL/GenBank/DDBJ databases">
        <authorList>
            <consortium name="Lawrence Berkeley National Laboratory"/>
            <person name="Steindorff A."/>
            <person name="Hensen N."/>
            <person name="Bonometti L."/>
            <person name="Westerberg I."/>
            <person name="Brannstrom I.O."/>
            <person name="Guillou S."/>
            <person name="Cros-Aarteil S."/>
            <person name="Calhoun S."/>
            <person name="Haridas S."/>
            <person name="Kuo A."/>
            <person name="Mondo S."/>
            <person name="Pangilinan J."/>
            <person name="Riley R."/>
            <person name="Labutti K."/>
            <person name="Andreopoulos B."/>
            <person name="Lipzen A."/>
            <person name="Chen C."/>
            <person name="Yanf M."/>
            <person name="Daum C."/>
            <person name="Ng V."/>
            <person name="Clum A."/>
            <person name="Ohm R."/>
            <person name="Martin F."/>
            <person name="Silar P."/>
            <person name="Natvig D."/>
            <person name="Lalanne C."/>
            <person name="Gautier V."/>
            <person name="Ament-Velasquez S.L."/>
            <person name="Kruys A."/>
            <person name="Hutchinson M.I."/>
            <person name="Powell A.J."/>
            <person name="Barry K."/>
            <person name="Miller A.N."/>
            <person name="Grigoriev I.V."/>
            <person name="Debuchy R."/>
            <person name="Gladieux P."/>
            <person name="Thoren M.H."/>
            <person name="Johannesson H."/>
        </authorList>
    </citation>
    <scope>NUCLEOTIDE SEQUENCE</scope>
    <source>
        <strain evidence="1">CBS 103.79</strain>
    </source>
</reference>
<dbReference type="InterPro" id="IPR002347">
    <property type="entry name" value="SDR_fam"/>
</dbReference>
<dbReference type="AlphaFoldDB" id="A0AAN6MCX3"/>
<keyword evidence="2" id="KW-1185">Reference proteome</keyword>
<dbReference type="InterPro" id="IPR036291">
    <property type="entry name" value="NAD(P)-bd_dom_sf"/>
</dbReference>
<dbReference type="Gene3D" id="3.40.50.720">
    <property type="entry name" value="NAD(P)-binding Rossmann-like Domain"/>
    <property type="match status" value="1"/>
</dbReference>
<evidence type="ECO:0000313" key="1">
    <source>
        <dbReference type="EMBL" id="KAK3898470.1"/>
    </source>
</evidence>
<dbReference type="GO" id="GO:0016616">
    <property type="term" value="F:oxidoreductase activity, acting on the CH-OH group of donors, NAD or NADP as acceptor"/>
    <property type="evidence" value="ECO:0007669"/>
    <property type="project" value="TreeGrafter"/>
</dbReference>
<accession>A0AAN6MCX3</accession>
<dbReference type="PANTHER" id="PTHR45458">
    <property type="entry name" value="SHORT-CHAIN DEHYDROGENASE/REDUCTASE SDR"/>
    <property type="match status" value="1"/>
</dbReference>
<dbReference type="PRINTS" id="PR00081">
    <property type="entry name" value="GDHRDH"/>
</dbReference>
<sequence length="245" mass="26052">MPVYVVTGARTGIGLEYIRQLSQTPSNTVFALIRSLSGDIGALRAIQDTARDNNQGTVHILECDVSSPDSIAALPALLLSHDPALKLDVLINNAATLHSRDEIAHTMAPTTLFSHIQTNVLGPALLLQALQPLLAPAARVANISSGIASLSMVRDGSINAELTPYSISKAALNMLTVHQARQLRAAGSRVVVVAVDPGHVKTEMGGEGASVEVEDSASGVLRVVEGLQDEDTGRFWFYTGKEWPW</sequence>
<dbReference type="SUPFAM" id="SSF51735">
    <property type="entry name" value="NAD(P)-binding Rossmann-fold domains"/>
    <property type="match status" value="1"/>
</dbReference>
<dbReference type="EMBL" id="MU855931">
    <property type="protein sequence ID" value="KAK3898470.1"/>
    <property type="molecule type" value="Genomic_DNA"/>
</dbReference>
<evidence type="ECO:0000313" key="2">
    <source>
        <dbReference type="Proteomes" id="UP001303889"/>
    </source>
</evidence>
<dbReference type="Proteomes" id="UP001303889">
    <property type="component" value="Unassembled WGS sequence"/>
</dbReference>
<reference evidence="1" key="1">
    <citation type="journal article" date="2023" name="Mol. Phylogenet. Evol.">
        <title>Genome-scale phylogeny and comparative genomics of the fungal order Sordariales.</title>
        <authorList>
            <person name="Hensen N."/>
            <person name="Bonometti L."/>
            <person name="Westerberg I."/>
            <person name="Brannstrom I.O."/>
            <person name="Guillou S."/>
            <person name="Cros-Aarteil S."/>
            <person name="Calhoun S."/>
            <person name="Haridas S."/>
            <person name="Kuo A."/>
            <person name="Mondo S."/>
            <person name="Pangilinan J."/>
            <person name="Riley R."/>
            <person name="LaButti K."/>
            <person name="Andreopoulos B."/>
            <person name="Lipzen A."/>
            <person name="Chen C."/>
            <person name="Yan M."/>
            <person name="Daum C."/>
            <person name="Ng V."/>
            <person name="Clum A."/>
            <person name="Steindorff A."/>
            <person name="Ohm R.A."/>
            <person name="Martin F."/>
            <person name="Silar P."/>
            <person name="Natvig D.O."/>
            <person name="Lalanne C."/>
            <person name="Gautier V."/>
            <person name="Ament-Velasquez S.L."/>
            <person name="Kruys A."/>
            <person name="Hutchinson M.I."/>
            <person name="Powell A.J."/>
            <person name="Barry K."/>
            <person name="Miller A.N."/>
            <person name="Grigoriev I.V."/>
            <person name="Debuchy R."/>
            <person name="Gladieux P."/>
            <person name="Hiltunen Thoren M."/>
            <person name="Johannesson H."/>
        </authorList>
    </citation>
    <scope>NUCLEOTIDE SEQUENCE</scope>
    <source>
        <strain evidence="1">CBS 103.79</strain>
    </source>
</reference>
<gene>
    <name evidence="1" type="ORF">C8A05DRAFT_18966</name>
</gene>
<dbReference type="PANTHER" id="PTHR45458:SF1">
    <property type="entry name" value="SHORT CHAIN DEHYDROGENASE"/>
    <property type="match status" value="1"/>
</dbReference>
<organism evidence="1 2">
    <name type="scientific">Staphylotrichum tortipilum</name>
    <dbReference type="NCBI Taxonomy" id="2831512"/>
    <lineage>
        <taxon>Eukaryota</taxon>
        <taxon>Fungi</taxon>
        <taxon>Dikarya</taxon>
        <taxon>Ascomycota</taxon>
        <taxon>Pezizomycotina</taxon>
        <taxon>Sordariomycetes</taxon>
        <taxon>Sordariomycetidae</taxon>
        <taxon>Sordariales</taxon>
        <taxon>Chaetomiaceae</taxon>
        <taxon>Staphylotrichum</taxon>
    </lineage>
</organism>
<proteinExistence type="predicted"/>